<evidence type="ECO:0000313" key="2">
    <source>
        <dbReference type="Proteomes" id="UP000255355"/>
    </source>
</evidence>
<dbReference type="OrthoDB" id="4554518at2"/>
<evidence type="ECO:0000313" key="1">
    <source>
        <dbReference type="EMBL" id="RDI53982.1"/>
    </source>
</evidence>
<gene>
    <name evidence="1" type="ORF">DFR68_102103</name>
</gene>
<proteinExistence type="predicted"/>
<organism evidence="1 2">
    <name type="scientific">Nocardia mexicana</name>
    <dbReference type="NCBI Taxonomy" id="279262"/>
    <lineage>
        <taxon>Bacteria</taxon>
        <taxon>Bacillati</taxon>
        <taxon>Actinomycetota</taxon>
        <taxon>Actinomycetes</taxon>
        <taxon>Mycobacteriales</taxon>
        <taxon>Nocardiaceae</taxon>
        <taxon>Nocardia</taxon>
    </lineage>
</organism>
<sequence>MKVAVLRAVPILGWLYLLVGLVVALTGRAPASRALRALWWADMLLSTVGHAAQIPIALAADELASRPRAETVAMTQIFGLTWWRTQPGSGARSTAPR</sequence>
<dbReference type="STRING" id="1210089.GCA_001613165_01690"/>
<reference evidence="1 2" key="1">
    <citation type="submission" date="2018-07" db="EMBL/GenBank/DDBJ databases">
        <title>Genomic Encyclopedia of Type Strains, Phase IV (KMG-IV): sequencing the most valuable type-strain genomes for metagenomic binning, comparative biology and taxonomic classification.</title>
        <authorList>
            <person name="Goeker M."/>
        </authorList>
    </citation>
    <scope>NUCLEOTIDE SEQUENCE [LARGE SCALE GENOMIC DNA]</scope>
    <source>
        <strain evidence="1 2">DSM 44952</strain>
    </source>
</reference>
<protein>
    <submittedName>
        <fullName evidence="1">Uncharacterized protein</fullName>
    </submittedName>
</protein>
<keyword evidence="2" id="KW-1185">Reference proteome</keyword>
<dbReference type="RefSeq" id="WP_068016046.1">
    <property type="nucleotide sequence ID" value="NZ_QQAZ01000002.1"/>
</dbReference>
<dbReference type="AlphaFoldDB" id="A0A370HAM3"/>
<name>A0A370HAM3_9NOCA</name>
<dbReference type="EMBL" id="QQAZ01000002">
    <property type="protein sequence ID" value="RDI53982.1"/>
    <property type="molecule type" value="Genomic_DNA"/>
</dbReference>
<accession>A0A370HAM3</accession>
<dbReference type="Proteomes" id="UP000255355">
    <property type="component" value="Unassembled WGS sequence"/>
</dbReference>
<comment type="caution">
    <text evidence="1">The sequence shown here is derived from an EMBL/GenBank/DDBJ whole genome shotgun (WGS) entry which is preliminary data.</text>
</comment>